<proteinExistence type="predicted"/>
<dbReference type="InterPro" id="IPR001878">
    <property type="entry name" value="Znf_CCHC"/>
</dbReference>
<keyword evidence="1" id="KW-0479">Metal-binding</keyword>
<evidence type="ECO:0000259" key="4">
    <source>
        <dbReference type="PROSITE" id="PS50158"/>
    </source>
</evidence>
<dbReference type="EMBL" id="SDMP01000010">
    <property type="protein sequence ID" value="RYR34869.1"/>
    <property type="molecule type" value="Genomic_DNA"/>
</dbReference>
<evidence type="ECO:0000256" key="1">
    <source>
        <dbReference type="PROSITE-ProRule" id="PRU00047"/>
    </source>
</evidence>
<accession>A0A445B874</accession>
<feature type="region of interest" description="Disordered" evidence="2">
    <location>
        <begin position="231"/>
        <end position="257"/>
    </location>
</feature>
<dbReference type="AlphaFoldDB" id="A0A445B874"/>
<keyword evidence="3" id="KW-1133">Transmembrane helix</keyword>
<dbReference type="GO" id="GO:0003676">
    <property type="term" value="F:nucleic acid binding"/>
    <property type="evidence" value="ECO:0007669"/>
    <property type="project" value="InterPro"/>
</dbReference>
<protein>
    <recommendedName>
        <fullName evidence="4">CCHC-type domain-containing protein</fullName>
    </recommendedName>
</protein>
<evidence type="ECO:0000256" key="3">
    <source>
        <dbReference type="SAM" id="Phobius"/>
    </source>
</evidence>
<dbReference type="GO" id="GO:0008270">
    <property type="term" value="F:zinc ion binding"/>
    <property type="evidence" value="ECO:0007669"/>
    <property type="project" value="UniProtKB-KW"/>
</dbReference>
<keyword evidence="1" id="KW-0863">Zinc-finger</keyword>
<evidence type="ECO:0000313" key="5">
    <source>
        <dbReference type="EMBL" id="RYR34869.1"/>
    </source>
</evidence>
<dbReference type="PROSITE" id="PS50158">
    <property type="entry name" value="ZF_CCHC"/>
    <property type="match status" value="1"/>
</dbReference>
<keyword evidence="3" id="KW-0812">Transmembrane</keyword>
<evidence type="ECO:0000313" key="6">
    <source>
        <dbReference type="Proteomes" id="UP000289738"/>
    </source>
</evidence>
<sequence length="351" mass="39303">MRKIATHKKKLENHSGHLAPVQQKKLDKFVKPKANKWRARLETMIECCLTFIEELARLELTFNKGPAVVMFGNLLVKLIINPSLFELLLCLLLGMPCCHAVAAMYKIGLKPEEYVHQWLTMQSIKETYMHCIKPVNSEEYWTPCDALRTELPNIKGPAHRPKMKRKVDLVETGMHATKAKKTFEVTCSKCGQLGHYYKTCKNDPKDPNWQPLTKKERRVAKGKGLQIVQFDPNQNRGQDRGPSINLSNDIVPPAPPMDPLRRKHPIVRPSTASISVLPSFGLHTPPPIQVASGLRPCVPTGQTVHSRTTTANVPLQQSAISAETMAAVSSGTTARLFKFIPIPGFIPSRKT</sequence>
<comment type="caution">
    <text evidence="5">The sequence shown here is derived from an EMBL/GenBank/DDBJ whole genome shotgun (WGS) entry which is preliminary data.</text>
</comment>
<feature type="transmembrane region" description="Helical" evidence="3">
    <location>
        <begin position="84"/>
        <end position="105"/>
    </location>
</feature>
<reference evidence="5 6" key="1">
    <citation type="submission" date="2019-01" db="EMBL/GenBank/DDBJ databases">
        <title>Sequencing of cultivated peanut Arachis hypogaea provides insights into genome evolution and oil improvement.</title>
        <authorList>
            <person name="Chen X."/>
        </authorList>
    </citation>
    <scope>NUCLEOTIDE SEQUENCE [LARGE SCALE GENOMIC DNA]</scope>
    <source>
        <strain evidence="6">cv. Fuhuasheng</strain>
        <tissue evidence="5">Leaves</tissue>
    </source>
</reference>
<dbReference type="Proteomes" id="UP000289738">
    <property type="component" value="Chromosome A10"/>
</dbReference>
<keyword evidence="1" id="KW-0862">Zinc</keyword>
<evidence type="ECO:0000256" key="2">
    <source>
        <dbReference type="SAM" id="MobiDB-lite"/>
    </source>
</evidence>
<keyword evidence="6" id="KW-1185">Reference proteome</keyword>
<dbReference type="SUPFAM" id="SSF57756">
    <property type="entry name" value="Retrovirus zinc finger-like domains"/>
    <property type="match status" value="1"/>
</dbReference>
<feature type="domain" description="CCHC-type" evidence="4">
    <location>
        <begin position="187"/>
        <end position="202"/>
    </location>
</feature>
<keyword evidence="3" id="KW-0472">Membrane</keyword>
<organism evidence="5 6">
    <name type="scientific">Arachis hypogaea</name>
    <name type="common">Peanut</name>
    <dbReference type="NCBI Taxonomy" id="3818"/>
    <lineage>
        <taxon>Eukaryota</taxon>
        <taxon>Viridiplantae</taxon>
        <taxon>Streptophyta</taxon>
        <taxon>Embryophyta</taxon>
        <taxon>Tracheophyta</taxon>
        <taxon>Spermatophyta</taxon>
        <taxon>Magnoliopsida</taxon>
        <taxon>eudicotyledons</taxon>
        <taxon>Gunneridae</taxon>
        <taxon>Pentapetalae</taxon>
        <taxon>rosids</taxon>
        <taxon>fabids</taxon>
        <taxon>Fabales</taxon>
        <taxon>Fabaceae</taxon>
        <taxon>Papilionoideae</taxon>
        <taxon>50 kb inversion clade</taxon>
        <taxon>dalbergioids sensu lato</taxon>
        <taxon>Dalbergieae</taxon>
        <taxon>Pterocarpus clade</taxon>
        <taxon>Arachis</taxon>
    </lineage>
</organism>
<name>A0A445B874_ARAHY</name>
<gene>
    <name evidence="5" type="ORF">Ahy_A10g049916</name>
</gene>
<dbReference type="InterPro" id="IPR036875">
    <property type="entry name" value="Znf_CCHC_sf"/>
</dbReference>